<evidence type="ECO:0000256" key="3">
    <source>
        <dbReference type="ARBA" id="ARBA00022741"/>
    </source>
</evidence>
<dbReference type="PANTHER" id="PTHR43117:SF4">
    <property type="entry name" value="OSMOPROTECTANT IMPORT ATP-BINDING PROTEIN OSMV"/>
    <property type="match status" value="1"/>
</dbReference>
<keyword evidence="2" id="KW-0813">Transport</keyword>
<keyword evidence="7" id="KW-1185">Reference proteome</keyword>
<dbReference type="SUPFAM" id="SSF52540">
    <property type="entry name" value="P-loop containing nucleoside triphosphate hydrolases"/>
    <property type="match status" value="1"/>
</dbReference>
<name>A0A7X5UEJ4_9GAMM</name>
<dbReference type="PROSITE" id="PS00211">
    <property type="entry name" value="ABC_TRANSPORTER_1"/>
    <property type="match status" value="1"/>
</dbReference>
<evidence type="ECO:0000313" key="7">
    <source>
        <dbReference type="Proteomes" id="UP000490980"/>
    </source>
</evidence>
<dbReference type="FunFam" id="3.40.50.300:FF:000425">
    <property type="entry name" value="Probable ABC transporter, ATP-binding subunit"/>
    <property type="match status" value="1"/>
</dbReference>
<dbReference type="GO" id="GO:0016887">
    <property type="term" value="F:ATP hydrolysis activity"/>
    <property type="evidence" value="ECO:0007669"/>
    <property type="project" value="InterPro"/>
</dbReference>
<dbReference type="SMART" id="SM00382">
    <property type="entry name" value="AAA"/>
    <property type="match status" value="1"/>
</dbReference>
<dbReference type="AlphaFoldDB" id="A0A7X5UEJ4"/>
<comment type="caution">
    <text evidence="6">The sequence shown here is derived from an EMBL/GenBank/DDBJ whole genome shotgun (WGS) entry which is preliminary data.</text>
</comment>
<dbReference type="Gene3D" id="3.40.50.300">
    <property type="entry name" value="P-loop containing nucleotide triphosphate hydrolases"/>
    <property type="match status" value="1"/>
</dbReference>
<feature type="domain" description="ABC transporter" evidence="5">
    <location>
        <begin position="2"/>
        <end position="236"/>
    </location>
</feature>
<keyword evidence="4 6" id="KW-0067">ATP-binding</keyword>
<reference evidence="6 7" key="1">
    <citation type="submission" date="2020-03" db="EMBL/GenBank/DDBJ databases">
        <authorList>
            <person name="Lai Q."/>
        </authorList>
    </citation>
    <scope>NUCLEOTIDE SEQUENCE [LARGE SCALE GENOMIC DNA]</scope>
    <source>
        <strain evidence="6 7">CCUG 25036</strain>
    </source>
</reference>
<dbReference type="InterPro" id="IPR003439">
    <property type="entry name" value="ABC_transporter-like_ATP-bd"/>
</dbReference>
<accession>A0A7X5UEJ4</accession>
<sequence length="309" mass="33645">MIVFEGVGKHFADRTVIDALDLRVDDGEFFVLVGPSGSGKSTLLRMVNRLVTPDRGRVLVDGDDIAMMDVEQLRRGIGYAIQSVGLFPHRTVAENIATVPRLLGWSKQAIASRVGELLHLLKLDEPGIGDRYPRTLSGGQQQRVGVARALAARPRIVLMDEPFGALDPLTRESLQASLRTIQRETATTILFVTHDMDEAFGLGDRVGLMLDGHLVQVGTPLQLIREPADDRVREFVGGSRAHLRELAIRPVRERLRHGETAEGEAVDIAASLQEALGAMLAQGRDRLPVTEGGHVVGSIALVDLVDGKR</sequence>
<dbReference type="GO" id="GO:0015697">
    <property type="term" value="P:quaternary ammonium group transport"/>
    <property type="evidence" value="ECO:0007669"/>
    <property type="project" value="UniProtKB-ARBA"/>
</dbReference>
<evidence type="ECO:0000256" key="1">
    <source>
        <dbReference type="ARBA" id="ARBA00005417"/>
    </source>
</evidence>
<dbReference type="InterPro" id="IPR003593">
    <property type="entry name" value="AAA+_ATPase"/>
</dbReference>
<dbReference type="SUPFAM" id="SSF54631">
    <property type="entry name" value="CBS-domain pair"/>
    <property type="match status" value="1"/>
</dbReference>
<dbReference type="InterPro" id="IPR017871">
    <property type="entry name" value="ABC_transporter-like_CS"/>
</dbReference>
<comment type="similarity">
    <text evidence="1">Belongs to the ABC transporter superfamily.</text>
</comment>
<evidence type="ECO:0000259" key="5">
    <source>
        <dbReference type="PROSITE" id="PS50893"/>
    </source>
</evidence>
<evidence type="ECO:0000256" key="4">
    <source>
        <dbReference type="ARBA" id="ARBA00022840"/>
    </source>
</evidence>
<organism evidence="6 7">
    <name type="scientific">Luteibacter anthropi</name>
    <dbReference type="NCBI Taxonomy" id="564369"/>
    <lineage>
        <taxon>Bacteria</taxon>
        <taxon>Pseudomonadati</taxon>
        <taxon>Pseudomonadota</taxon>
        <taxon>Gammaproteobacteria</taxon>
        <taxon>Lysobacterales</taxon>
        <taxon>Rhodanobacteraceae</taxon>
        <taxon>Luteibacter</taxon>
    </lineage>
</organism>
<keyword evidence="3" id="KW-0547">Nucleotide-binding</keyword>
<dbReference type="Proteomes" id="UP000490980">
    <property type="component" value="Unassembled WGS sequence"/>
</dbReference>
<dbReference type="GO" id="GO:0005524">
    <property type="term" value="F:ATP binding"/>
    <property type="evidence" value="ECO:0007669"/>
    <property type="project" value="UniProtKB-KW"/>
</dbReference>
<dbReference type="Pfam" id="PF00005">
    <property type="entry name" value="ABC_tran"/>
    <property type="match status" value="1"/>
</dbReference>
<dbReference type="InterPro" id="IPR046342">
    <property type="entry name" value="CBS_dom_sf"/>
</dbReference>
<dbReference type="PROSITE" id="PS50893">
    <property type="entry name" value="ABC_TRANSPORTER_2"/>
    <property type="match status" value="1"/>
</dbReference>
<dbReference type="EMBL" id="JAARLZ010000018">
    <property type="protein sequence ID" value="NII09001.1"/>
    <property type="molecule type" value="Genomic_DNA"/>
</dbReference>
<gene>
    <name evidence="6" type="ORF">HBF25_21670</name>
</gene>
<evidence type="ECO:0000256" key="2">
    <source>
        <dbReference type="ARBA" id="ARBA00022448"/>
    </source>
</evidence>
<proteinExistence type="inferred from homology"/>
<dbReference type="InterPro" id="IPR027417">
    <property type="entry name" value="P-loop_NTPase"/>
</dbReference>
<evidence type="ECO:0000313" key="6">
    <source>
        <dbReference type="EMBL" id="NII09001.1"/>
    </source>
</evidence>
<dbReference type="RefSeq" id="WP_166952857.1">
    <property type="nucleotide sequence ID" value="NZ_JAARLZ010000018.1"/>
</dbReference>
<dbReference type="PANTHER" id="PTHR43117">
    <property type="entry name" value="OSMOPROTECTANT IMPORT ATP-BINDING PROTEIN OSMV"/>
    <property type="match status" value="1"/>
</dbReference>
<protein>
    <submittedName>
        <fullName evidence="6">ABC transporter ATP-binding protein</fullName>
    </submittedName>
</protein>